<name>A0A0V0QBH4_PSEPJ</name>
<gene>
    <name evidence="4" type="ORF">PPERSA_03984</name>
</gene>
<evidence type="ECO:0000313" key="5">
    <source>
        <dbReference type="Proteomes" id="UP000054937"/>
    </source>
</evidence>
<proteinExistence type="predicted"/>
<dbReference type="EMBL" id="LDAU01000211">
    <property type="protein sequence ID" value="KRW99514.1"/>
    <property type="molecule type" value="Genomic_DNA"/>
</dbReference>
<feature type="region of interest" description="Disordered" evidence="2">
    <location>
        <begin position="670"/>
        <end position="699"/>
    </location>
</feature>
<feature type="compositionally biased region" description="Low complexity" evidence="2">
    <location>
        <begin position="612"/>
        <end position="641"/>
    </location>
</feature>
<keyword evidence="5" id="KW-1185">Reference proteome</keyword>
<dbReference type="Proteomes" id="UP000054937">
    <property type="component" value="Unassembled WGS sequence"/>
</dbReference>
<keyword evidence="4" id="KW-0418">Kinase</keyword>
<dbReference type="PROSITE" id="PS50011">
    <property type="entry name" value="PROTEIN_KINASE_DOM"/>
    <property type="match status" value="1"/>
</dbReference>
<dbReference type="InterPro" id="IPR000719">
    <property type="entry name" value="Prot_kinase_dom"/>
</dbReference>
<evidence type="ECO:0000256" key="1">
    <source>
        <dbReference type="SAM" id="Coils"/>
    </source>
</evidence>
<evidence type="ECO:0000259" key="3">
    <source>
        <dbReference type="PROSITE" id="PS50011"/>
    </source>
</evidence>
<feature type="region of interest" description="Disordered" evidence="2">
    <location>
        <begin position="62"/>
        <end position="184"/>
    </location>
</feature>
<dbReference type="SUPFAM" id="SSF56112">
    <property type="entry name" value="Protein kinase-like (PK-like)"/>
    <property type="match status" value="1"/>
</dbReference>
<dbReference type="InParanoid" id="A0A0V0QBH4"/>
<dbReference type="SMART" id="SM00220">
    <property type="entry name" value="S_TKc"/>
    <property type="match status" value="1"/>
</dbReference>
<sequence length="963" mass="114696">MYQQQNPYHQFARTQQGQFQMYNSQFQPQQQQNNLMQNLQQFQQQQMQQQNQSQINLQKNPLPQQAQMQPRYQQQQQPQFQQPQQNQLQKINSNQSQQPAQLQHHQQQQQTQLPPQQQQQQKQQQINLQQPQQKQQMPFQRPQQQLQQFQQNQGQNQKQPQQQQPQQQSQKLQQQQNIQKPQVPQTHLKDQIIAAATQFCPVEEIDDDSLGNIKVYRLHPYMKYAASKNITLQTGINYQEIVNFRYPGIIYAIKFETDGKKAKVFFEYDFQTVRQIINQRQKKGFLYPEHEVWIYIKNLVGSLKFLQEKNIFHGDLNTNTVYFDDEYLMHRVYNNLLLNQQYDGYKKFYQGEIAYLAPELVQCIRVQEQLHTGYNFFKSDVFSAGMTILELCTLEDSGDCYDLDNKTIKYDIVQERMIKVQERYSNKLVNILSKFLEPDFKQRNDWKQMGSLLAEKQMVEFINQCHDKNSQWMKDQEALRKNHQGKQMEILQIQLKDDTPPLIPPFYIQNAPIRQTDEQKNQNKTNLNQLITNVKSLFNTPNQANDNKQFKSQIEQVNSPLINEKYQKQQQLQQQFASTTNYQSQNSQNQQQTNQQQLQFYNSVQGIPQEINQQQQQNQINQENSIKSQQPQQLKSPLQQQDISQSETQMLLAQQEQFYKQQQQQLRQNQLRQSQINQQQQNQLNPNQKMSQSQIQSQQYQFEGLRNGMQKSQQNGQQKNKKFMSASQIFERENMFNSNNQNKFGNQVQKKNMSTSQVVTDRNGALAFQKQDIQNQNQQNPLRQNNLNENAGIRTLSQDSKLQQFQFNQTQQTQQQWQQQQQQLQRPQRGISTNQSKLNQSQLNLQQSNLSNQQQYLVQMQQQQQQLMQQQKQQNQQQLRQNIQQHEQQFIQQLDDKISQALQKSNNNQRNYKFGNNMIQQGIGNNRQQIAQQQLQQQMIPQQQNGLQQQFRQSASLQKGLRR</sequence>
<dbReference type="PANTHER" id="PTHR24362">
    <property type="entry name" value="SERINE/THREONINE-PROTEIN KINASE NEK"/>
    <property type="match status" value="1"/>
</dbReference>
<dbReference type="OrthoDB" id="285047at2759"/>
<accession>A0A0V0QBH4</accession>
<keyword evidence="4" id="KW-0808">Transferase</keyword>
<feature type="region of interest" description="Disordered" evidence="2">
    <location>
        <begin position="612"/>
        <end position="642"/>
    </location>
</feature>
<evidence type="ECO:0000313" key="4">
    <source>
        <dbReference type="EMBL" id="KRW99514.1"/>
    </source>
</evidence>
<dbReference type="GO" id="GO:0004672">
    <property type="term" value="F:protein kinase activity"/>
    <property type="evidence" value="ECO:0007669"/>
    <property type="project" value="InterPro"/>
</dbReference>
<dbReference type="InterPro" id="IPR011009">
    <property type="entry name" value="Kinase-like_dom_sf"/>
</dbReference>
<dbReference type="PANTHER" id="PTHR24362:SF309">
    <property type="entry name" value="PROTEIN KINASE DOMAIN-CONTAINING PROTEIN"/>
    <property type="match status" value="1"/>
</dbReference>
<reference evidence="4 5" key="1">
    <citation type="journal article" date="2015" name="Sci. Rep.">
        <title>Genome of the facultative scuticociliatosis pathogen Pseudocohnilembus persalinus provides insight into its virulence through horizontal gene transfer.</title>
        <authorList>
            <person name="Xiong J."/>
            <person name="Wang G."/>
            <person name="Cheng J."/>
            <person name="Tian M."/>
            <person name="Pan X."/>
            <person name="Warren A."/>
            <person name="Jiang C."/>
            <person name="Yuan D."/>
            <person name="Miao W."/>
        </authorList>
    </citation>
    <scope>NUCLEOTIDE SEQUENCE [LARGE SCALE GENOMIC DNA]</scope>
    <source>
        <strain evidence="4">36N120E</strain>
    </source>
</reference>
<evidence type="ECO:0000256" key="2">
    <source>
        <dbReference type="SAM" id="MobiDB-lite"/>
    </source>
</evidence>
<feature type="coiled-coil region" evidence="1">
    <location>
        <begin position="850"/>
        <end position="911"/>
    </location>
</feature>
<dbReference type="AlphaFoldDB" id="A0A0V0QBH4"/>
<feature type="domain" description="Protein kinase" evidence="3">
    <location>
        <begin position="199"/>
        <end position="462"/>
    </location>
</feature>
<dbReference type="GO" id="GO:0005524">
    <property type="term" value="F:ATP binding"/>
    <property type="evidence" value="ECO:0007669"/>
    <property type="project" value="InterPro"/>
</dbReference>
<dbReference type="Gene3D" id="1.10.510.10">
    <property type="entry name" value="Transferase(Phosphotransferase) domain 1"/>
    <property type="match status" value="1"/>
</dbReference>
<comment type="caution">
    <text evidence="4">The sequence shown here is derived from an EMBL/GenBank/DDBJ whole genome shotgun (WGS) entry which is preliminary data.</text>
</comment>
<protein>
    <submittedName>
        <fullName evidence="4">Protein kinase-like domain</fullName>
    </submittedName>
</protein>
<organism evidence="4 5">
    <name type="scientific">Pseudocohnilembus persalinus</name>
    <name type="common">Ciliate</name>
    <dbReference type="NCBI Taxonomy" id="266149"/>
    <lineage>
        <taxon>Eukaryota</taxon>
        <taxon>Sar</taxon>
        <taxon>Alveolata</taxon>
        <taxon>Ciliophora</taxon>
        <taxon>Intramacronucleata</taxon>
        <taxon>Oligohymenophorea</taxon>
        <taxon>Scuticociliatia</taxon>
        <taxon>Philasterida</taxon>
        <taxon>Pseudocohnilembidae</taxon>
        <taxon>Pseudocohnilembus</taxon>
    </lineage>
</organism>
<keyword evidence="1" id="KW-0175">Coiled coil</keyword>
<feature type="region of interest" description="Disordered" evidence="2">
    <location>
        <begin position="738"/>
        <end position="758"/>
    </location>
</feature>